<dbReference type="PIRSF" id="PIRSF002703">
    <property type="entry name" value="Thaumatin"/>
    <property type="match status" value="1"/>
</dbReference>
<keyword evidence="4" id="KW-1185">Reference proteome</keyword>
<gene>
    <name evidence="3" type="ORF">Lalb_Chr02g0155501</name>
</gene>
<evidence type="ECO:0000256" key="2">
    <source>
        <dbReference type="PIRSR" id="PIRSR002703-1"/>
    </source>
</evidence>
<dbReference type="SMART" id="SM00205">
    <property type="entry name" value="THN"/>
    <property type="match status" value="1"/>
</dbReference>
<dbReference type="OrthoDB" id="430315at2759"/>
<dbReference type="EMBL" id="WOCE01000002">
    <property type="protein sequence ID" value="KAE9619650.1"/>
    <property type="molecule type" value="Genomic_DNA"/>
</dbReference>
<accession>A0A6A4R0K5</accession>
<feature type="disulfide bond" evidence="2">
    <location>
        <begin position="17"/>
        <end position="78"/>
    </location>
</feature>
<evidence type="ECO:0000313" key="3">
    <source>
        <dbReference type="EMBL" id="KAE9619650.1"/>
    </source>
</evidence>
<feature type="disulfide bond" evidence="2">
    <location>
        <begin position="25"/>
        <end position="41"/>
    </location>
</feature>
<dbReference type="InterPro" id="IPR037176">
    <property type="entry name" value="Osmotin/thaumatin-like_sf"/>
</dbReference>
<dbReference type="PROSITE" id="PS51367">
    <property type="entry name" value="THAUMATIN_2"/>
    <property type="match status" value="1"/>
</dbReference>
<dbReference type="SUPFAM" id="SSF49870">
    <property type="entry name" value="Osmotin, thaumatin-like protein"/>
    <property type="match status" value="1"/>
</dbReference>
<sequence length="103" mass="11092">MSMSPQGGSGDCKTSSCPGNINTVCPIELQVKGSDRSVIACKSACLAFNQPQYCCTGEHSTPDTCPPSNYSKFFDQQCHDAYSYAKKGTKVSQESSTCFCFSF</sequence>
<comment type="caution">
    <text evidence="3">The sequence shown here is derived from an EMBL/GenBank/DDBJ whole genome shotgun (WGS) entry which is preliminary data.</text>
</comment>
<dbReference type="Gene3D" id="2.60.110.10">
    <property type="entry name" value="Thaumatin"/>
    <property type="match status" value="1"/>
</dbReference>
<dbReference type="AlphaFoldDB" id="A0A6A4R0K5"/>
<feature type="disulfide bond" evidence="2">
    <location>
        <begin position="45"/>
        <end position="54"/>
    </location>
</feature>
<dbReference type="PANTHER" id="PTHR31048">
    <property type="entry name" value="OS03G0233200 PROTEIN"/>
    <property type="match status" value="1"/>
</dbReference>
<dbReference type="Proteomes" id="UP000447434">
    <property type="component" value="Chromosome 2"/>
</dbReference>
<comment type="similarity">
    <text evidence="1">Belongs to the thaumatin family.</text>
</comment>
<dbReference type="Pfam" id="PF00314">
    <property type="entry name" value="Thaumatin"/>
    <property type="match status" value="1"/>
</dbReference>
<evidence type="ECO:0000313" key="4">
    <source>
        <dbReference type="Proteomes" id="UP000447434"/>
    </source>
</evidence>
<reference evidence="4" key="1">
    <citation type="journal article" date="2020" name="Nat. Commun.">
        <title>Genome sequence of the cluster root forming white lupin.</title>
        <authorList>
            <person name="Hufnagel B."/>
            <person name="Marques A."/>
            <person name="Soriano A."/>
            <person name="Marques L."/>
            <person name="Divol F."/>
            <person name="Doumas P."/>
            <person name="Sallet E."/>
            <person name="Mancinotti D."/>
            <person name="Carrere S."/>
            <person name="Marande W."/>
            <person name="Arribat S."/>
            <person name="Keller J."/>
            <person name="Huneau C."/>
            <person name="Blein T."/>
            <person name="Aime D."/>
            <person name="Laguerre M."/>
            <person name="Taylor J."/>
            <person name="Schubert V."/>
            <person name="Nelson M."/>
            <person name="Geu-Flores F."/>
            <person name="Crespi M."/>
            <person name="Gallardo-Guerrero K."/>
            <person name="Delaux P.-M."/>
            <person name="Salse J."/>
            <person name="Berges H."/>
            <person name="Guyot R."/>
            <person name="Gouzy J."/>
            <person name="Peret B."/>
        </authorList>
    </citation>
    <scope>NUCLEOTIDE SEQUENCE [LARGE SCALE GENOMIC DNA]</scope>
    <source>
        <strain evidence="4">cv. Amiga</strain>
    </source>
</reference>
<evidence type="ECO:0000256" key="1">
    <source>
        <dbReference type="ARBA" id="ARBA00010607"/>
    </source>
</evidence>
<name>A0A6A4R0K5_LUPAL</name>
<feature type="disulfide bond" evidence="2">
    <location>
        <begin position="55"/>
        <end position="65"/>
    </location>
</feature>
<organism evidence="3 4">
    <name type="scientific">Lupinus albus</name>
    <name type="common">White lupine</name>
    <name type="synonym">Lupinus termis</name>
    <dbReference type="NCBI Taxonomy" id="3870"/>
    <lineage>
        <taxon>Eukaryota</taxon>
        <taxon>Viridiplantae</taxon>
        <taxon>Streptophyta</taxon>
        <taxon>Embryophyta</taxon>
        <taxon>Tracheophyta</taxon>
        <taxon>Spermatophyta</taxon>
        <taxon>Magnoliopsida</taxon>
        <taxon>eudicotyledons</taxon>
        <taxon>Gunneridae</taxon>
        <taxon>Pentapetalae</taxon>
        <taxon>rosids</taxon>
        <taxon>fabids</taxon>
        <taxon>Fabales</taxon>
        <taxon>Fabaceae</taxon>
        <taxon>Papilionoideae</taxon>
        <taxon>50 kb inversion clade</taxon>
        <taxon>genistoids sensu lato</taxon>
        <taxon>core genistoids</taxon>
        <taxon>Genisteae</taxon>
        <taxon>Lupinus</taxon>
    </lineage>
</organism>
<keyword evidence="2" id="KW-1015">Disulfide bond</keyword>
<proteinExistence type="inferred from homology"/>
<dbReference type="InterPro" id="IPR001938">
    <property type="entry name" value="Thaumatin"/>
</dbReference>
<protein>
    <submittedName>
        <fullName evidence="3">Putative thaumatin</fullName>
    </submittedName>
</protein>